<name>F4RPE7_MELLP</name>
<dbReference type="EMBL" id="GL883111">
    <property type="protein sequence ID" value="EGG05858.1"/>
    <property type="molecule type" value="Genomic_DNA"/>
</dbReference>
<evidence type="ECO:0000256" key="1">
    <source>
        <dbReference type="SAM" id="MobiDB-lite"/>
    </source>
</evidence>
<evidence type="ECO:0000313" key="3">
    <source>
        <dbReference type="Proteomes" id="UP000001072"/>
    </source>
</evidence>
<evidence type="ECO:0000313" key="2">
    <source>
        <dbReference type="EMBL" id="EGG05858.1"/>
    </source>
</evidence>
<dbReference type="OrthoDB" id="10378540at2759"/>
<dbReference type="HOGENOM" id="CLU_030194_0_0_1"/>
<dbReference type="GeneID" id="18930161"/>
<reference evidence="3" key="1">
    <citation type="journal article" date="2011" name="Proc. Natl. Acad. Sci. U.S.A.">
        <title>Obligate biotrophy features unraveled by the genomic analysis of rust fungi.</title>
        <authorList>
            <person name="Duplessis S."/>
            <person name="Cuomo C.A."/>
            <person name="Lin Y.-C."/>
            <person name="Aerts A."/>
            <person name="Tisserant E."/>
            <person name="Veneault-Fourrey C."/>
            <person name="Joly D.L."/>
            <person name="Hacquard S."/>
            <person name="Amselem J."/>
            <person name="Cantarel B.L."/>
            <person name="Chiu R."/>
            <person name="Coutinho P.M."/>
            <person name="Feau N."/>
            <person name="Field M."/>
            <person name="Frey P."/>
            <person name="Gelhaye E."/>
            <person name="Goldberg J."/>
            <person name="Grabherr M.G."/>
            <person name="Kodira C.D."/>
            <person name="Kohler A."/>
            <person name="Kuees U."/>
            <person name="Lindquist E.A."/>
            <person name="Lucas S.M."/>
            <person name="Mago R."/>
            <person name="Mauceli E."/>
            <person name="Morin E."/>
            <person name="Murat C."/>
            <person name="Pangilinan J.L."/>
            <person name="Park R."/>
            <person name="Pearson M."/>
            <person name="Quesneville H."/>
            <person name="Rouhier N."/>
            <person name="Sakthikumar S."/>
            <person name="Salamov A.A."/>
            <person name="Schmutz J."/>
            <person name="Selles B."/>
            <person name="Shapiro H."/>
            <person name="Tanguay P."/>
            <person name="Tuskan G.A."/>
            <person name="Henrissat B."/>
            <person name="Van de Peer Y."/>
            <person name="Rouze P."/>
            <person name="Ellis J.G."/>
            <person name="Dodds P.N."/>
            <person name="Schein J.E."/>
            <person name="Zhong S."/>
            <person name="Hamelin R.C."/>
            <person name="Grigoriev I.V."/>
            <person name="Szabo L.J."/>
            <person name="Martin F."/>
        </authorList>
    </citation>
    <scope>NUCLEOTIDE SEQUENCE [LARGE SCALE GENOMIC DNA]</scope>
    <source>
        <strain evidence="3">98AG31 / pathotype 3-4-7</strain>
    </source>
</reference>
<proteinExistence type="predicted"/>
<sequence length="428" mass="47003">MSSQLCSLNNHSLLRRNASRLPGMSSRVRDGRSSSPSNRGPSSRRSPSPSGDDLGRELGSPTASTPANQVPATAFTLSSARRTLAGGEKAFFETMSMNAGLDPVHHEYAQYLAEVNGLAAQHIAQSVAQAKTLFNIDKLSDAVGRMAEKLEEVSSMLENHLSAESQSNGPSANAVAWVCSPELHSYTALEANRVWLSHSFFSSIRTRLNAQPNEWKQQHLPGGSLGIQDSVGTRLLTTHIRNVCKHTREKLHILLLTGIYDPKTGAVMDDPVPNLKLLWHRIANRMGVAGSHADANSLWANTDAPTRARIAYLVSDSKKSPCLKQLSHSNFLLFVPLLHQRREAVHIFQNGRGSGSVWASVDKKLASLRAKGDDYTIAFYKVVYNQDREAFNFKNLFDELKETCDFALPTDEVVEDAIGAEQSNQDDE</sequence>
<dbReference type="Proteomes" id="UP000001072">
    <property type="component" value="Unassembled WGS sequence"/>
</dbReference>
<keyword evidence="3" id="KW-1185">Reference proteome</keyword>
<feature type="region of interest" description="Disordered" evidence="1">
    <location>
        <begin position="16"/>
        <end position="72"/>
    </location>
</feature>
<organism evidence="3">
    <name type="scientific">Melampsora larici-populina (strain 98AG31 / pathotype 3-4-7)</name>
    <name type="common">Poplar leaf rust fungus</name>
    <dbReference type="NCBI Taxonomy" id="747676"/>
    <lineage>
        <taxon>Eukaryota</taxon>
        <taxon>Fungi</taxon>
        <taxon>Dikarya</taxon>
        <taxon>Basidiomycota</taxon>
        <taxon>Pucciniomycotina</taxon>
        <taxon>Pucciniomycetes</taxon>
        <taxon>Pucciniales</taxon>
        <taxon>Melampsoraceae</taxon>
        <taxon>Melampsora</taxon>
    </lineage>
</organism>
<dbReference type="RefSeq" id="XP_007410914.1">
    <property type="nucleotide sequence ID" value="XM_007410852.1"/>
</dbReference>
<feature type="compositionally biased region" description="Low complexity" evidence="1">
    <location>
        <begin position="33"/>
        <end position="52"/>
    </location>
</feature>
<protein>
    <submittedName>
        <fullName evidence="2">Uncharacterized protein</fullName>
    </submittedName>
</protein>
<dbReference type="KEGG" id="mlr:MELLADRAFT_63864"/>
<dbReference type="InParanoid" id="F4RPE7"/>
<accession>F4RPE7</accession>
<gene>
    <name evidence="2" type="ORF">MELLADRAFT_63864</name>
</gene>
<dbReference type="VEuPathDB" id="FungiDB:MELLADRAFT_63864"/>
<feature type="compositionally biased region" description="Polar residues" evidence="1">
    <location>
        <begin position="61"/>
        <end position="72"/>
    </location>
</feature>
<dbReference type="AlphaFoldDB" id="F4RPE7"/>